<evidence type="ECO:0000256" key="1">
    <source>
        <dbReference type="SAM" id="SignalP"/>
    </source>
</evidence>
<evidence type="ECO:0000313" key="2">
    <source>
        <dbReference type="EMBL" id="PWL04252.1"/>
    </source>
</evidence>
<name>A0ABX5LP98_9BACT</name>
<proteinExistence type="predicted"/>
<protein>
    <recommendedName>
        <fullName evidence="4">DUF4369 domain-containing protein</fullName>
    </recommendedName>
</protein>
<feature type="signal peptide" evidence="1">
    <location>
        <begin position="1"/>
        <end position="24"/>
    </location>
</feature>
<sequence>MKKLLALSALISLCFIACKETEQAKPVFTGHWLGEDDMVFEVFQTNPGENNYTIRNINGDLQAHIEGDTLLTGTNSLDMPFYMRVKGDSAFYQFGPIISTYSRIDAAKYEEIFKGLTPAIVPDTIK</sequence>
<keyword evidence="3" id="KW-1185">Reference proteome</keyword>
<gene>
    <name evidence="2" type="ORF">B0H50_101267</name>
</gene>
<evidence type="ECO:0000313" key="3">
    <source>
        <dbReference type="Proteomes" id="UP000245523"/>
    </source>
</evidence>
<organism evidence="2 3">
    <name type="scientific">Hallerella porci</name>
    <dbReference type="NCBI Taxonomy" id="1945871"/>
    <lineage>
        <taxon>Bacteria</taxon>
        <taxon>Pseudomonadati</taxon>
        <taxon>Fibrobacterota</taxon>
        <taxon>Fibrobacteria</taxon>
        <taxon>Fibrobacterales</taxon>
        <taxon>Fibrobacteraceae</taxon>
        <taxon>Hallerella</taxon>
    </lineage>
</organism>
<evidence type="ECO:0008006" key="4">
    <source>
        <dbReference type="Google" id="ProtNLM"/>
    </source>
</evidence>
<dbReference type="EMBL" id="QGHD01000001">
    <property type="protein sequence ID" value="PWL04252.1"/>
    <property type="molecule type" value="Genomic_DNA"/>
</dbReference>
<feature type="chain" id="PRO_5046640564" description="DUF4369 domain-containing protein" evidence="1">
    <location>
        <begin position="25"/>
        <end position="126"/>
    </location>
</feature>
<accession>A0ABX5LP98</accession>
<reference evidence="2 3" key="1">
    <citation type="submission" date="2018-05" db="EMBL/GenBank/DDBJ databases">
        <title>Animal gut microbial communities from fecal samples from Wisconsin, USA.</title>
        <authorList>
            <person name="Neumann A."/>
        </authorList>
    </citation>
    <scope>NUCLEOTIDE SEQUENCE [LARGE SCALE GENOMIC DNA]</scope>
    <source>
        <strain evidence="2 3">UWS4</strain>
    </source>
</reference>
<keyword evidence="1" id="KW-0732">Signal</keyword>
<comment type="caution">
    <text evidence="2">The sequence shown here is derived from an EMBL/GenBank/DDBJ whole genome shotgun (WGS) entry which is preliminary data.</text>
</comment>
<dbReference type="RefSeq" id="WP_109587118.1">
    <property type="nucleotide sequence ID" value="NZ_QGHD01000001.1"/>
</dbReference>
<dbReference type="Proteomes" id="UP000245523">
    <property type="component" value="Unassembled WGS sequence"/>
</dbReference>